<reference evidence="2 3" key="1">
    <citation type="journal article" date="2020" name="Mol. Biol. Evol.">
        <title>Interspecific Gene Flow and the Evolution of Specialization in Black and White Rhinoceros.</title>
        <authorList>
            <person name="Moodley Y."/>
            <person name="Westbury M.V."/>
            <person name="Russo I.M."/>
            <person name="Gopalakrishnan S."/>
            <person name="Rakotoarivelo A."/>
            <person name="Olsen R.A."/>
            <person name="Prost S."/>
            <person name="Tunstall T."/>
            <person name="Ryder O.A."/>
            <person name="Dalen L."/>
            <person name="Bruford M.W."/>
        </authorList>
    </citation>
    <scope>NUCLEOTIDE SEQUENCE [LARGE SCALE GENOMIC DNA]</scope>
    <source>
        <strain evidence="2">SBR-YM</strain>
        <tissue evidence="2">Skin</tissue>
    </source>
</reference>
<evidence type="ECO:0000256" key="1">
    <source>
        <dbReference type="SAM" id="MobiDB-lite"/>
    </source>
</evidence>
<evidence type="ECO:0000313" key="2">
    <source>
        <dbReference type="EMBL" id="KAF5922732.1"/>
    </source>
</evidence>
<feature type="non-terminal residue" evidence="2">
    <location>
        <position position="1"/>
    </location>
</feature>
<dbReference type="AlphaFoldDB" id="A0A7J7F3W2"/>
<evidence type="ECO:0000313" key="3">
    <source>
        <dbReference type="Proteomes" id="UP000551758"/>
    </source>
</evidence>
<feature type="compositionally biased region" description="Basic residues" evidence="1">
    <location>
        <begin position="59"/>
        <end position="70"/>
    </location>
</feature>
<organism evidence="2 3">
    <name type="scientific">Diceros bicornis minor</name>
    <name type="common">South-central black rhinoceros</name>
    <dbReference type="NCBI Taxonomy" id="77932"/>
    <lineage>
        <taxon>Eukaryota</taxon>
        <taxon>Metazoa</taxon>
        <taxon>Chordata</taxon>
        <taxon>Craniata</taxon>
        <taxon>Vertebrata</taxon>
        <taxon>Euteleostomi</taxon>
        <taxon>Mammalia</taxon>
        <taxon>Eutheria</taxon>
        <taxon>Laurasiatheria</taxon>
        <taxon>Perissodactyla</taxon>
        <taxon>Rhinocerotidae</taxon>
        <taxon>Diceros</taxon>
    </lineage>
</organism>
<feature type="region of interest" description="Disordered" evidence="1">
    <location>
        <begin position="1"/>
        <end position="77"/>
    </location>
</feature>
<gene>
    <name evidence="2" type="ORF">HPG69_008106</name>
</gene>
<feature type="compositionally biased region" description="Low complexity" evidence="1">
    <location>
        <begin position="31"/>
        <end position="44"/>
    </location>
</feature>
<feature type="non-terminal residue" evidence="2">
    <location>
        <position position="238"/>
    </location>
</feature>
<protein>
    <submittedName>
        <fullName evidence="2">Uncharacterized protein</fullName>
    </submittedName>
</protein>
<sequence length="238" mass="26236">ANYARSTRLPLSGEGPTSQPNSSKQTVLSWQAAIDAARQAKAAQTMSTSAPPPVGSLSQRKRQQYAKSKKQGNSSNSRPARALFCLSLNNPIRRACISIVEWKEQVIEIFLKRAVPGPVSPGRQAGIELSKALVAFKLQQAETWFTQCPNWIQSQGSMQLSFVDLQGRVEAEAMETAQLSSHTNTPPSSVCGTRCGGELFFMECQSGDDYSIVHCVDKRFILLPKLQFLISKLMRLKF</sequence>
<name>A0A7J7F3W2_DICBM</name>
<dbReference type="EMBL" id="JACDTQ010001388">
    <property type="protein sequence ID" value="KAF5922732.1"/>
    <property type="molecule type" value="Genomic_DNA"/>
</dbReference>
<keyword evidence="3" id="KW-1185">Reference proteome</keyword>
<accession>A0A7J7F3W2</accession>
<comment type="caution">
    <text evidence="2">The sequence shown here is derived from an EMBL/GenBank/DDBJ whole genome shotgun (WGS) entry which is preliminary data.</text>
</comment>
<feature type="compositionally biased region" description="Polar residues" evidence="1">
    <location>
        <begin position="15"/>
        <end position="29"/>
    </location>
</feature>
<dbReference type="Proteomes" id="UP000551758">
    <property type="component" value="Unassembled WGS sequence"/>
</dbReference>
<proteinExistence type="predicted"/>